<dbReference type="InterPro" id="IPR000489">
    <property type="entry name" value="Pterin-binding_dom"/>
</dbReference>
<dbReference type="GO" id="GO:0046872">
    <property type="term" value="F:metal ion binding"/>
    <property type="evidence" value="ECO:0007669"/>
    <property type="project" value="UniProtKB-KW"/>
</dbReference>
<dbReference type="InterPro" id="IPR011005">
    <property type="entry name" value="Dihydropteroate_synth-like_sf"/>
</dbReference>
<protein>
    <recommendedName>
        <fullName evidence="6 12">Dihydropteroate synthase</fullName>
        <shortName evidence="12">DHPS</shortName>
        <ecNumber evidence="5 12">2.5.1.15</ecNumber>
    </recommendedName>
    <alternativeName>
        <fullName evidence="11 12">Dihydropteroate pyrophosphorylase</fullName>
    </alternativeName>
</protein>
<comment type="pathway">
    <text evidence="3 12">Cofactor biosynthesis; tetrahydrofolate biosynthesis; 7,8-dihydrofolate from 2-amino-4-hydroxy-6-hydroxymethyl-7,8-dihydropteridine diphosphate and 4-aminobenzoate: step 1/2.</text>
</comment>
<dbReference type="GO" id="GO:0005829">
    <property type="term" value="C:cytosol"/>
    <property type="evidence" value="ECO:0007669"/>
    <property type="project" value="TreeGrafter"/>
</dbReference>
<dbReference type="GO" id="GO:0004156">
    <property type="term" value="F:dihydropteroate synthase activity"/>
    <property type="evidence" value="ECO:0007669"/>
    <property type="project" value="UniProtKB-EC"/>
</dbReference>
<dbReference type="RefSeq" id="WP_231715725.1">
    <property type="nucleotide sequence ID" value="NZ_AP021875.1"/>
</dbReference>
<dbReference type="PROSITE" id="PS00792">
    <property type="entry name" value="DHPS_1"/>
    <property type="match status" value="1"/>
</dbReference>
<dbReference type="AlphaFoldDB" id="A0A5K7YZ70"/>
<dbReference type="InterPro" id="IPR045031">
    <property type="entry name" value="DHP_synth-like"/>
</dbReference>
<evidence type="ECO:0000256" key="3">
    <source>
        <dbReference type="ARBA" id="ARBA00004763"/>
    </source>
</evidence>
<evidence type="ECO:0000259" key="13">
    <source>
        <dbReference type="PROSITE" id="PS50972"/>
    </source>
</evidence>
<evidence type="ECO:0000256" key="5">
    <source>
        <dbReference type="ARBA" id="ARBA00012458"/>
    </source>
</evidence>
<accession>A0A5K7YZ70</accession>
<evidence type="ECO:0000256" key="2">
    <source>
        <dbReference type="ARBA" id="ARBA00001946"/>
    </source>
</evidence>
<evidence type="ECO:0000256" key="7">
    <source>
        <dbReference type="ARBA" id="ARBA00022679"/>
    </source>
</evidence>
<sequence>MRASTQTTRLTCGPHTLELGTKTRIMGIVNVTPDSFSDGGHFFSPDRAVAQGLQLVDEGADILDIGGESTRPFSDPVSESEELKRVVPVIEQLAERVAVPISIDTTKAAVARQAVAAGATIINDISALWSDPQMAATAAECRVPLVLMHMKGTPKTMQVEPVYEDLIAEIKAFLSKAMAQALAAGVDRSAIILDPGIGFGKTVDHNLQIIRDLDSFRELEAPLLVGASRKAFIRHLLKEKEQEEPEPLSTEVARGTQAVVAASAIFGAHIVRVHDVARTRNTLTLIDAIRSA</sequence>
<dbReference type="CDD" id="cd00739">
    <property type="entry name" value="DHPS"/>
    <property type="match status" value="1"/>
</dbReference>
<evidence type="ECO:0000256" key="8">
    <source>
        <dbReference type="ARBA" id="ARBA00022723"/>
    </source>
</evidence>
<dbReference type="PANTHER" id="PTHR20941">
    <property type="entry name" value="FOLATE SYNTHESIS PROTEINS"/>
    <property type="match status" value="1"/>
</dbReference>
<name>A0A5K7YZ70_9BACT</name>
<evidence type="ECO:0000256" key="11">
    <source>
        <dbReference type="ARBA" id="ARBA00030193"/>
    </source>
</evidence>
<dbReference type="InterPro" id="IPR006390">
    <property type="entry name" value="DHP_synth_dom"/>
</dbReference>
<evidence type="ECO:0000313" key="14">
    <source>
        <dbReference type="EMBL" id="BBO75012.1"/>
    </source>
</evidence>
<dbReference type="GO" id="GO:0046656">
    <property type="term" value="P:folic acid biosynthetic process"/>
    <property type="evidence" value="ECO:0007669"/>
    <property type="project" value="UniProtKB-KW"/>
</dbReference>
<evidence type="ECO:0000256" key="4">
    <source>
        <dbReference type="ARBA" id="ARBA00009503"/>
    </source>
</evidence>
<evidence type="ECO:0000256" key="9">
    <source>
        <dbReference type="ARBA" id="ARBA00022842"/>
    </source>
</evidence>
<comment type="similarity">
    <text evidence="4 12">Belongs to the DHPS family.</text>
</comment>
<dbReference type="KEGG" id="dwd:DSCW_24290"/>
<dbReference type="EC" id="2.5.1.15" evidence="5 12"/>
<keyword evidence="9 12" id="KW-0460">Magnesium</keyword>
<comment type="function">
    <text evidence="12">Catalyzes the condensation of para-aminobenzoate (pABA) with 6-hydroxymethyl-7,8-dihydropterin diphosphate (DHPt-PP) to form 7,8-dihydropteroate (H2Pte), the immediate precursor of folate derivatives.</text>
</comment>
<evidence type="ECO:0000256" key="1">
    <source>
        <dbReference type="ARBA" id="ARBA00000012"/>
    </source>
</evidence>
<dbReference type="FunFam" id="3.20.20.20:FF:000006">
    <property type="entry name" value="Dihydropteroate synthase"/>
    <property type="match status" value="1"/>
</dbReference>
<dbReference type="Gene3D" id="3.20.20.20">
    <property type="entry name" value="Dihydropteroate synthase-like"/>
    <property type="match status" value="1"/>
</dbReference>
<dbReference type="SUPFAM" id="SSF51717">
    <property type="entry name" value="Dihydropteroate synthetase-like"/>
    <property type="match status" value="1"/>
</dbReference>
<keyword evidence="8 12" id="KW-0479">Metal-binding</keyword>
<dbReference type="NCBIfam" id="TIGR01496">
    <property type="entry name" value="DHPS"/>
    <property type="match status" value="1"/>
</dbReference>
<dbReference type="UniPathway" id="UPA00077">
    <property type="reaction ID" value="UER00156"/>
</dbReference>
<comment type="catalytic activity">
    <reaction evidence="1">
        <text>(7,8-dihydropterin-6-yl)methyl diphosphate + 4-aminobenzoate = 7,8-dihydropteroate + diphosphate</text>
        <dbReference type="Rhea" id="RHEA:19949"/>
        <dbReference type="ChEBI" id="CHEBI:17836"/>
        <dbReference type="ChEBI" id="CHEBI:17839"/>
        <dbReference type="ChEBI" id="CHEBI:33019"/>
        <dbReference type="ChEBI" id="CHEBI:72950"/>
        <dbReference type="EC" id="2.5.1.15"/>
    </reaction>
</comment>
<feature type="domain" description="Pterin-binding" evidence="13">
    <location>
        <begin position="23"/>
        <end position="284"/>
    </location>
</feature>
<comment type="cofactor">
    <cofactor evidence="2 12">
        <name>Mg(2+)</name>
        <dbReference type="ChEBI" id="CHEBI:18420"/>
    </cofactor>
</comment>
<evidence type="ECO:0000256" key="6">
    <source>
        <dbReference type="ARBA" id="ARBA00016919"/>
    </source>
</evidence>
<keyword evidence="7 12" id="KW-0808">Transferase</keyword>
<keyword evidence="15" id="KW-1185">Reference proteome</keyword>
<proteinExistence type="inferred from homology"/>
<dbReference type="EMBL" id="AP021875">
    <property type="protein sequence ID" value="BBO75012.1"/>
    <property type="molecule type" value="Genomic_DNA"/>
</dbReference>
<gene>
    <name evidence="14" type="primary">folP</name>
    <name evidence="14" type="ORF">DSCW_24290</name>
</gene>
<evidence type="ECO:0000313" key="15">
    <source>
        <dbReference type="Proteomes" id="UP000427769"/>
    </source>
</evidence>
<dbReference type="PROSITE" id="PS50972">
    <property type="entry name" value="PTERIN_BINDING"/>
    <property type="match status" value="1"/>
</dbReference>
<organism evidence="14 15">
    <name type="scientific">Desulfosarcina widdelii</name>
    <dbReference type="NCBI Taxonomy" id="947919"/>
    <lineage>
        <taxon>Bacteria</taxon>
        <taxon>Pseudomonadati</taxon>
        <taxon>Thermodesulfobacteriota</taxon>
        <taxon>Desulfobacteria</taxon>
        <taxon>Desulfobacterales</taxon>
        <taxon>Desulfosarcinaceae</taxon>
        <taxon>Desulfosarcina</taxon>
    </lineage>
</organism>
<evidence type="ECO:0000256" key="10">
    <source>
        <dbReference type="ARBA" id="ARBA00022909"/>
    </source>
</evidence>
<dbReference type="PANTHER" id="PTHR20941:SF1">
    <property type="entry name" value="FOLIC ACID SYNTHESIS PROTEIN FOL1"/>
    <property type="match status" value="1"/>
</dbReference>
<dbReference type="GO" id="GO:0046654">
    <property type="term" value="P:tetrahydrofolate biosynthetic process"/>
    <property type="evidence" value="ECO:0007669"/>
    <property type="project" value="UniProtKB-UniPathway"/>
</dbReference>
<evidence type="ECO:0000256" key="12">
    <source>
        <dbReference type="RuleBase" id="RU361205"/>
    </source>
</evidence>
<dbReference type="Proteomes" id="UP000427769">
    <property type="component" value="Chromosome"/>
</dbReference>
<reference evidence="14 15" key="1">
    <citation type="submission" date="2019-11" db="EMBL/GenBank/DDBJ databases">
        <title>Comparative genomics of hydrocarbon-degrading Desulfosarcina strains.</title>
        <authorList>
            <person name="Watanabe M."/>
            <person name="Kojima H."/>
            <person name="Fukui M."/>
        </authorList>
    </citation>
    <scope>NUCLEOTIDE SEQUENCE [LARGE SCALE GENOMIC DNA]</scope>
    <source>
        <strain evidence="14 15">PP31</strain>
    </source>
</reference>
<dbReference type="Pfam" id="PF00809">
    <property type="entry name" value="Pterin_bind"/>
    <property type="match status" value="1"/>
</dbReference>
<dbReference type="PROSITE" id="PS00793">
    <property type="entry name" value="DHPS_2"/>
    <property type="match status" value="1"/>
</dbReference>
<keyword evidence="10 12" id="KW-0289">Folate biosynthesis</keyword>